<keyword evidence="2" id="KW-1185">Reference proteome</keyword>
<organism evidence="1 2">
    <name type="scientific">Oceanirhabdus seepicola</name>
    <dbReference type="NCBI Taxonomy" id="2828781"/>
    <lineage>
        <taxon>Bacteria</taxon>
        <taxon>Bacillati</taxon>
        <taxon>Bacillota</taxon>
        <taxon>Clostridia</taxon>
        <taxon>Eubacteriales</taxon>
        <taxon>Clostridiaceae</taxon>
        <taxon>Oceanirhabdus</taxon>
    </lineage>
</organism>
<reference evidence="1" key="1">
    <citation type="journal article" date="2021" name="mSystems">
        <title>Bacteria and Archaea Synergistically Convert Glycine Betaine to Biogenic Methane in the Formosa Cold Seep of the South China Sea.</title>
        <authorList>
            <person name="Li L."/>
            <person name="Zhang W."/>
            <person name="Zhang S."/>
            <person name="Song L."/>
            <person name="Sun Q."/>
            <person name="Zhang H."/>
            <person name="Xiang H."/>
            <person name="Dong X."/>
        </authorList>
    </citation>
    <scope>NUCLEOTIDE SEQUENCE</scope>
    <source>
        <strain evidence="1">ZWT</strain>
    </source>
</reference>
<evidence type="ECO:0000313" key="2">
    <source>
        <dbReference type="Proteomes" id="UP001056429"/>
    </source>
</evidence>
<evidence type="ECO:0000313" key="1">
    <source>
        <dbReference type="EMBL" id="MCM1992795.1"/>
    </source>
</evidence>
<dbReference type="AlphaFoldDB" id="A0A9J6P890"/>
<dbReference type="EMBL" id="JAGSOJ010000007">
    <property type="protein sequence ID" value="MCM1992795.1"/>
    <property type="molecule type" value="Genomic_DNA"/>
</dbReference>
<proteinExistence type="predicted"/>
<protein>
    <recommendedName>
        <fullName evidence="3">DNA-binding protein</fullName>
    </recommendedName>
</protein>
<dbReference type="Proteomes" id="UP001056429">
    <property type="component" value="Unassembled WGS sequence"/>
</dbReference>
<comment type="caution">
    <text evidence="1">The sequence shown here is derived from an EMBL/GenBank/DDBJ whole genome shotgun (WGS) entry which is preliminary data.</text>
</comment>
<name>A0A9J6P890_9CLOT</name>
<dbReference type="RefSeq" id="WP_250861963.1">
    <property type="nucleotide sequence ID" value="NZ_JAGSOJ010000007.1"/>
</dbReference>
<sequence>MSVLDEAKLLDTDRSNIYRWDKGEMVVSRDSFEKIRGKLSFKRTKEL</sequence>
<evidence type="ECO:0008006" key="3">
    <source>
        <dbReference type="Google" id="ProtNLM"/>
    </source>
</evidence>
<accession>A0A9J6P890</accession>
<gene>
    <name evidence="1" type="ORF">KDK92_24010</name>
</gene>
<reference evidence="1" key="2">
    <citation type="submission" date="2021-04" db="EMBL/GenBank/DDBJ databases">
        <authorList>
            <person name="Dong X."/>
        </authorList>
    </citation>
    <scope>NUCLEOTIDE SEQUENCE</scope>
    <source>
        <strain evidence="1">ZWT</strain>
    </source>
</reference>